<dbReference type="GO" id="GO:0019290">
    <property type="term" value="P:siderophore biosynthetic process"/>
    <property type="evidence" value="ECO:0007669"/>
    <property type="project" value="InterPro"/>
</dbReference>
<dbReference type="NCBIfam" id="TIGR03944">
    <property type="entry name" value="dehyd_SbnB_fam"/>
    <property type="match status" value="1"/>
</dbReference>
<dbReference type="Pfam" id="PF02423">
    <property type="entry name" value="OCD_Mu_crystall"/>
    <property type="match status" value="1"/>
</dbReference>
<sequence length="339" mass="36180">MSADTGFAIVSGAAIEGILSGQYRQVIDVIAHAYQLHGQGDSVNPDSYFLRFAQKPDARIIALPAYLGGDVDTAGLKWISSFPGNIQHNLQRASAVLILNDFATGYPRAVLESSLISAHRTAASAALGAGALTSGTRNVRKIGIIGAGVIARQTLDYLFADGWSAQEIAIHDLRPQDAGRFADWVNKKGMHVAHAVDDARASCEHSQLIILATTAVVPYLVEPGLFADAPTVLNISLRDIDPCLILAAQNVLDDVDHCLKANTSPHLAEIKTGNRTFVAGTLHDVLNQRLLPDPDRARIFSPFGLGVLDIALGDFVLKAARASGIAVEIDNFFASTARW</sequence>
<dbReference type="AlphaFoldDB" id="A0A3M4S3Z7"/>
<dbReference type="SUPFAM" id="SSF51735">
    <property type="entry name" value="NAD(P)-binding Rossmann-fold domains"/>
    <property type="match status" value="1"/>
</dbReference>
<dbReference type="PANTHER" id="PTHR13812:SF19">
    <property type="entry name" value="KETIMINE REDUCTASE MU-CRYSTALLIN"/>
    <property type="match status" value="1"/>
</dbReference>
<proteinExistence type="predicted"/>
<dbReference type="GO" id="GO:0016639">
    <property type="term" value="F:oxidoreductase activity, acting on the CH-NH2 group of donors, NAD or NADP as acceptor"/>
    <property type="evidence" value="ECO:0007669"/>
    <property type="project" value="InterPro"/>
</dbReference>
<organism evidence="1 2">
    <name type="scientific">Pseudomonas syringae pv. primulae</name>
    <dbReference type="NCBI Taxonomy" id="251707"/>
    <lineage>
        <taxon>Bacteria</taxon>
        <taxon>Pseudomonadati</taxon>
        <taxon>Pseudomonadota</taxon>
        <taxon>Gammaproteobacteria</taxon>
        <taxon>Pseudomonadales</taxon>
        <taxon>Pseudomonadaceae</taxon>
        <taxon>Pseudomonas</taxon>
    </lineage>
</organism>
<dbReference type="InterPro" id="IPR003462">
    <property type="entry name" value="ODC_Mu_crystall"/>
</dbReference>
<reference evidence="1 2" key="1">
    <citation type="submission" date="2018-08" db="EMBL/GenBank/DDBJ databases">
        <title>Recombination of ecologically and evolutionarily significant loci maintains genetic cohesion in the Pseudomonas syringae species complex.</title>
        <authorList>
            <person name="Dillon M."/>
            <person name="Thakur S."/>
            <person name="Almeida R.N.D."/>
            <person name="Weir B.S."/>
            <person name="Guttman D.S."/>
        </authorList>
    </citation>
    <scope>NUCLEOTIDE SEQUENCE [LARGE SCALE GENOMIC DNA]</scope>
    <source>
        <strain evidence="1 2">ICMP 8670</strain>
    </source>
</reference>
<dbReference type="Gene3D" id="3.40.50.720">
    <property type="entry name" value="NAD(P)-binding Rossmann-like Domain"/>
    <property type="match status" value="1"/>
</dbReference>
<dbReference type="InterPro" id="IPR036291">
    <property type="entry name" value="NAD(P)-bd_dom_sf"/>
</dbReference>
<dbReference type="Gene3D" id="3.30.1780.10">
    <property type="entry name" value="ornithine cyclodeaminase, domain 1"/>
    <property type="match status" value="1"/>
</dbReference>
<protein>
    <submittedName>
        <fullName evidence="1">Putative ornithine cyclodeaminase</fullName>
    </submittedName>
</protein>
<accession>A0A3M4S3Z7</accession>
<name>A0A3M4S3Z7_9PSED</name>
<comment type="caution">
    <text evidence="1">The sequence shown here is derived from an EMBL/GenBank/DDBJ whole genome shotgun (WGS) entry which is preliminary data.</text>
</comment>
<dbReference type="Proteomes" id="UP000276615">
    <property type="component" value="Unassembled WGS sequence"/>
</dbReference>
<gene>
    <name evidence="1" type="ORF">ALP92_01127</name>
</gene>
<dbReference type="InterPro" id="IPR023866">
    <property type="entry name" value="SbnB"/>
</dbReference>
<dbReference type="RefSeq" id="WP_122283588.1">
    <property type="nucleotide sequence ID" value="NZ_RBRQ01000175.1"/>
</dbReference>
<dbReference type="PIRSF" id="PIRSF001439">
    <property type="entry name" value="CryM"/>
    <property type="match status" value="1"/>
</dbReference>
<dbReference type="InterPro" id="IPR023401">
    <property type="entry name" value="ODC_N"/>
</dbReference>
<dbReference type="PANTHER" id="PTHR13812">
    <property type="entry name" value="KETIMINE REDUCTASE MU-CRYSTALLIN"/>
    <property type="match status" value="1"/>
</dbReference>
<evidence type="ECO:0000313" key="2">
    <source>
        <dbReference type="Proteomes" id="UP000276615"/>
    </source>
</evidence>
<dbReference type="EMBL" id="RBRQ01000175">
    <property type="protein sequence ID" value="RMR09650.1"/>
    <property type="molecule type" value="Genomic_DNA"/>
</dbReference>
<evidence type="ECO:0000313" key="1">
    <source>
        <dbReference type="EMBL" id="RMR09650.1"/>
    </source>
</evidence>
<dbReference type="GO" id="GO:0005737">
    <property type="term" value="C:cytoplasm"/>
    <property type="evidence" value="ECO:0007669"/>
    <property type="project" value="TreeGrafter"/>
</dbReference>